<keyword evidence="1" id="KW-0472">Membrane</keyword>
<sequence>MELLERITYSLFIALVVVLAVGAFFVGVYWLSVWTSGLGDLGTFVAVGIVMFVFTALAVFLGFD</sequence>
<feature type="transmembrane region" description="Helical" evidence="1">
    <location>
        <begin position="7"/>
        <end position="31"/>
    </location>
</feature>
<reference evidence="2" key="1">
    <citation type="submission" date="2024-06" db="EMBL/GenBank/DDBJ databases">
        <title>This phage originates from the Bacteriophage catalogue of the Bacteriophage Competence Centre, Department of Microbiology und Biotechnology, Max Rubner-Institut, Kiel, Germany.</title>
        <authorList>
            <person name="Sprotte S."/>
            <person name="Brinks E."/>
            <person name="Hille F."/>
        </authorList>
    </citation>
    <scope>NUCLEOTIDE SEQUENCE</scope>
</reference>
<name>A0AB39C6F6_9CAUD</name>
<dbReference type="EMBL" id="PP944851">
    <property type="protein sequence ID" value="XDJ02188.1"/>
    <property type="molecule type" value="Genomic_DNA"/>
</dbReference>
<protein>
    <submittedName>
        <fullName evidence="2">Uncharacterized protein</fullName>
    </submittedName>
</protein>
<evidence type="ECO:0000256" key="1">
    <source>
        <dbReference type="SAM" id="Phobius"/>
    </source>
</evidence>
<evidence type="ECO:0000313" key="2">
    <source>
        <dbReference type="EMBL" id="XDJ02188.1"/>
    </source>
</evidence>
<keyword evidence="1" id="KW-0812">Transmembrane</keyword>
<accession>A0AB39C6F6</accession>
<proteinExistence type="predicted"/>
<feature type="transmembrane region" description="Helical" evidence="1">
    <location>
        <begin position="43"/>
        <end position="63"/>
    </location>
</feature>
<keyword evidence="1" id="KW-1133">Transmembrane helix</keyword>
<organism evidence="2">
    <name type="scientific">Enterococcus phage PMBT56</name>
    <dbReference type="NCBI Taxonomy" id="3229530"/>
    <lineage>
        <taxon>Viruses</taxon>
        <taxon>Duplodnaviria</taxon>
        <taxon>Heunggongvirae</taxon>
        <taxon>Uroviricota</taxon>
        <taxon>Caudoviricetes</taxon>
        <taxon>Saphexavirus</taxon>
    </lineage>
</organism>